<dbReference type="GO" id="GO:0051865">
    <property type="term" value="P:protein autoubiquitination"/>
    <property type="evidence" value="ECO:0007669"/>
    <property type="project" value="TreeGrafter"/>
</dbReference>
<dbReference type="GO" id="GO:0031625">
    <property type="term" value="F:ubiquitin protein ligase binding"/>
    <property type="evidence" value="ECO:0007669"/>
    <property type="project" value="TreeGrafter"/>
</dbReference>
<dbReference type="GO" id="GO:0006513">
    <property type="term" value="P:protein monoubiquitination"/>
    <property type="evidence" value="ECO:0007669"/>
    <property type="project" value="TreeGrafter"/>
</dbReference>
<evidence type="ECO:0000313" key="1">
    <source>
        <dbReference type="EMBL" id="VDK43376.1"/>
    </source>
</evidence>
<evidence type="ECO:0008006" key="3">
    <source>
        <dbReference type="Google" id="ProtNLM"/>
    </source>
</evidence>
<dbReference type="GO" id="GO:0061630">
    <property type="term" value="F:ubiquitin protein ligase activity"/>
    <property type="evidence" value="ECO:0007669"/>
    <property type="project" value="TreeGrafter"/>
</dbReference>
<dbReference type="GO" id="GO:0016235">
    <property type="term" value="C:aggresome"/>
    <property type="evidence" value="ECO:0007669"/>
    <property type="project" value="TreeGrafter"/>
</dbReference>
<proteinExistence type="predicted"/>
<feature type="non-terminal residue" evidence="1">
    <location>
        <position position="123"/>
    </location>
</feature>
<name>A0A3P6PUS3_DIBLA</name>
<dbReference type="PANTHER" id="PTHR36754">
    <property type="entry name" value="E3 UBIQUITIN-PROTEIN LIGASE TRIM37"/>
    <property type="match status" value="1"/>
</dbReference>
<organism evidence="1 2">
    <name type="scientific">Dibothriocephalus latus</name>
    <name type="common">Fish tapeworm</name>
    <name type="synonym">Diphyllobothrium latum</name>
    <dbReference type="NCBI Taxonomy" id="60516"/>
    <lineage>
        <taxon>Eukaryota</taxon>
        <taxon>Metazoa</taxon>
        <taxon>Spiralia</taxon>
        <taxon>Lophotrochozoa</taxon>
        <taxon>Platyhelminthes</taxon>
        <taxon>Cestoda</taxon>
        <taxon>Eucestoda</taxon>
        <taxon>Diphyllobothriidea</taxon>
        <taxon>Diphyllobothriidae</taxon>
        <taxon>Dibothriocephalus</taxon>
    </lineage>
</organism>
<dbReference type="InterPro" id="IPR008974">
    <property type="entry name" value="TRAF-like"/>
</dbReference>
<evidence type="ECO:0000313" key="2">
    <source>
        <dbReference type="Proteomes" id="UP000281553"/>
    </source>
</evidence>
<dbReference type="Proteomes" id="UP000281553">
    <property type="component" value="Unassembled WGS sequence"/>
</dbReference>
<dbReference type="PANTHER" id="PTHR36754:SF2">
    <property type="entry name" value="E3 UBIQUITIN-PROTEIN LIGASE TRIM37"/>
    <property type="match status" value="1"/>
</dbReference>
<dbReference type="InterPro" id="IPR053003">
    <property type="entry name" value="TRIM_RBCC_E3_ubiq-ligases"/>
</dbReference>
<keyword evidence="2" id="KW-1185">Reference proteome</keyword>
<dbReference type="GO" id="GO:0005164">
    <property type="term" value="F:tumor necrosis factor receptor binding"/>
    <property type="evidence" value="ECO:0007669"/>
    <property type="project" value="TreeGrafter"/>
</dbReference>
<dbReference type="EMBL" id="UYRU01009073">
    <property type="protein sequence ID" value="VDK43376.1"/>
    <property type="molecule type" value="Genomic_DNA"/>
</dbReference>
<gene>
    <name evidence="1" type="ORF">DILT_LOCUS1378</name>
</gene>
<dbReference type="GO" id="GO:0070842">
    <property type="term" value="P:aggresome assembly"/>
    <property type="evidence" value="ECO:0007669"/>
    <property type="project" value="TreeGrafter"/>
</dbReference>
<dbReference type="OrthoDB" id="192247at2759"/>
<dbReference type="SUPFAM" id="SSF49599">
    <property type="entry name" value="TRAF domain-like"/>
    <property type="match status" value="1"/>
</dbReference>
<dbReference type="GO" id="GO:0005778">
    <property type="term" value="C:peroxisomal membrane"/>
    <property type="evidence" value="ECO:0007669"/>
    <property type="project" value="TreeGrafter"/>
</dbReference>
<dbReference type="AlphaFoldDB" id="A0A3P6PUS3"/>
<accession>A0A3P6PUS3</accession>
<dbReference type="Gene3D" id="2.60.210.10">
    <property type="entry name" value="Apoptosis, Tumor Necrosis Factor Receptor Associated Protein 2, Chain A"/>
    <property type="match status" value="1"/>
</dbReference>
<protein>
    <recommendedName>
        <fullName evidence="3">MATH domain-containing protein</fullName>
    </recommendedName>
</protein>
<reference evidence="1 2" key="1">
    <citation type="submission" date="2018-11" db="EMBL/GenBank/DDBJ databases">
        <authorList>
            <consortium name="Pathogen Informatics"/>
        </authorList>
    </citation>
    <scope>NUCLEOTIDE SEQUENCE [LARGE SCALE GENOMIC DNA]</scope>
</reference>
<sequence length="123" mass="13708">MVHQASRDPSRNIAREFASEFEVGECWGYNRFFRLDLLSNEGYLSPSDDTLVLEFHVRAPTFFQKCRDLQWYVSQLETNEGNYLAQIADYKDRLALELGRAGATANAVTSTTAAAGEPGPSAP</sequence>